<proteinExistence type="predicted"/>
<dbReference type="InterPro" id="IPR027417">
    <property type="entry name" value="P-loop_NTPase"/>
</dbReference>
<gene>
    <name evidence="2" type="ORF">K6T82_03950</name>
</gene>
<keyword evidence="3" id="KW-1185">Reference proteome</keyword>
<dbReference type="SUPFAM" id="SSF52540">
    <property type="entry name" value="P-loop containing nucleoside triphosphate hydrolases"/>
    <property type="match status" value="1"/>
</dbReference>
<dbReference type="Proteomes" id="UP001139366">
    <property type="component" value="Unassembled WGS sequence"/>
</dbReference>
<dbReference type="Pfam" id="PF13588">
    <property type="entry name" value="HSDR_N_2"/>
    <property type="match status" value="1"/>
</dbReference>
<name>A0A9X1H8I9_9FLAO</name>
<evidence type="ECO:0000313" key="3">
    <source>
        <dbReference type="Proteomes" id="UP001139366"/>
    </source>
</evidence>
<feature type="domain" description="Type I restriction enzyme R protein N-terminal" evidence="1">
    <location>
        <begin position="2"/>
        <end position="104"/>
    </location>
</feature>
<accession>A0A9X1H8I9</accession>
<sequence>MNEEEIRGKLLLPFLKDLGFDDTEISIEKSFTIRLGKTEKTIRGRSDILCKRFGKNLFIIELKKDSISITEQDIAQGISYARLLSGNIAPFTIISNGRSTKIFDSISRVELTGKKISEQSAFWRNDCTLSASEDLNIRYLALKNFISFSDENLRQFCLNQVTGRMGTIIGEFNDPSVKYSKELHHKRLKLQDEFMNFLKTDKSVFGIAGPAGVGKTSTICSLALQNVESDFVFFFNGSLMRTSPLELMSQDLNGVFSNKVESGTVLKKLDEIGSYLKKNVIIFIDAIDESVDPNLNLELSDLALTIRQFKNIKLCISCKSNIWKSFLFQGDTPTHLYEELKKSHIPNPLLDNCPGFFLEDFDQTEIDEILPAYQKAFDFRGEISVELQNTLKNGFFLRIFSEVYSGRQIPSIINDKDLIQKYLKQSIEKTSLENRLAMGILGQIGKILVNYKFSFLEEHQDEGVDVEKLYDELNFNFSENLPEELFSRNILLKSNNNATSNVTFYYSKIRDYIICYHSYRLDKLDNEEFYNVLNEIYQNYIGQSAIKFYIENSTLEHQETLIKYKNDKALEYVEGYNIYLEDNFRNFKKLFDPNTENEIGIIMPLNSIKDNGYALFPLKENSKSKLELVNLSHDASDEDLYTLFEEKGAKSLYGSNIPFLVADQSTIIRKNIFKDLKKALERGMFYDFDSMILNRELLSVILYNYFKELDYDIKTIDYNLPRFETIYPIDVKDLKNRLERFRAKNYYKLNKVINESMSISDFVENALNEKLPIPDLNTFGSSPPFDLLYTIVNKLLSIGITEIENHHLPAPDRSINYAKEYYRQNPKNYHLVRTIQYSETQARLYITQFFNHLETCYKEFVESCFPTFKNQLEFFTTIPHEYFIYALDADNLTSGSFGYRPSQTGKLEIYFMDRNEYKNAFKRDSIKIARHFSLDIILHNLDARHFPVPIVYRINTYNANRYTVLRNWVYKLLENDMEKLFKENDK</sequence>
<dbReference type="EMBL" id="JAINUY010000001">
    <property type="protein sequence ID" value="MBZ4033904.1"/>
    <property type="molecule type" value="Genomic_DNA"/>
</dbReference>
<evidence type="ECO:0000259" key="1">
    <source>
        <dbReference type="Pfam" id="PF13588"/>
    </source>
</evidence>
<dbReference type="InterPro" id="IPR029464">
    <property type="entry name" value="HSDR_N"/>
</dbReference>
<dbReference type="Gene3D" id="3.90.1570.30">
    <property type="match status" value="1"/>
</dbReference>
<reference evidence="2 3" key="1">
    <citation type="journal article" date="2023" name="Antonie Van Leeuwenhoek">
        <title>Flavobacterium potami sp. nov., a multi-metal resistance genes harbouring bacterium isolated from shallow river silt.</title>
        <authorList>
            <person name="Li S."/>
            <person name="Mao S."/>
            <person name="Mu W."/>
            <person name="Guo B."/>
            <person name="Li C."/>
            <person name="Zhu Q."/>
            <person name="Hou X."/>
            <person name="Zhao Y."/>
            <person name="Wei S."/>
            <person name="Liu H."/>
            <person name="Liu A."/>
        </authorList>
    </citation>
    <scope>NUCLEOTIDE SEQUENCE [LARGE SCALE GENOMIC DNA]</scope>
    <source>
        <strain evidence="2 3">17A</strain>
    </source>
</reference>
<evidence type="ECO:0000313" key="2">
    <source>
        <dbReference type="EMBL" id="MBZ4033904.1"/>
    </source>
</evidence>
<comment type="caution">
    <text evidence="2">The sequence shown here is derived from an EMBL/GenBank/DDBJ whole genome shotgun (WGS) entry which is preliminary data.</text>
</comment>
<dbReference type="AlphaFoldDB" id="A0A9X1H8I9"/>
<dbReference type="Gene3D" id="3.40.50.300">
    <property type="entry name" value="P-loop containing nucleotide triphosphate hydrolases"/>
    <property type="match status" value="1"/>
</dbReference>
<protein>
    <submittedName>
        <fullName evidence="2">Type I restriction enzyme HsdR N-terminal domain-containing protein</fullName>
    </submittedName>
</protein>
<organism evidence="2 3">
    <name type="scientific">Flavobacterium potami</name>
    <dbReference type="NCBI Taxonomy" id="2872310"/>
    <lineage>
        <taxon>Bacteria</taxon>
        <taxon>Pseudomonadati</taxon>
        <taxon>Bacteroidota</taxon>
        <taxon>Flavobacteriia</taxon>
        <taxon>Flavobacteriales</taxon>
        <taxon>Flavobacteriaceae</taxon>
        <taxon>Flavobacterium</taxon>
    </lineage>
</organism>